<dbReference type="EMBL" id="CAACVJ010000390">
    <property type="protein sequence ID" value="VEP16424.1"/>
    <property type="molecule type" value="Genomic_DNA"/>
</dbReference>
<protein>
    <submittedName>
        <fullName evidence="2">Uncharacterized protein</fullName>
    </submittedName>
</protein>
<gene>
    <name evidence="2" type="ORF">H1P_450002</name>
</gene>
<dbReference type="AlphaFoldDB" id="A0A563VY93"/>
<dbReference type="SUPFAM" id="SSF63825">
    <property type="entry name" value="YWTD domain"/>
    <property type="match status" value="1"/>
</dbReference>
<proteinExistence type="predicted"/>
<evidence type="ECO:0000313" key="3">
    <source>
        <dbReference type="Proteomes" id="UP000320055"/>
    </source>
</evidence>
<sequence>MTNNFELQPCTVYVQDCTSDKVSNLYQLDLTTGKAELVGAITNDVYDIASVDSHLYGLDQEKDRETTCLVKIDPATGDATVIGDIGFYVVGLAYNRQRKTLYASAAKQLIAIDLETGRGKPATKVSRGKRGCGEIAFDENGRAYITLIGSDRKKFLASCNLDTNKVKIIGDIGFPDLASMEFVGDVLYGVTGNFFDLGKDGQLIRIDTKTGQGTLVTETDPLGRWAGMTTYQPATAQTKKTPAKVTAKKQSENTVEEAMQLLTIDTKNNCYVIDPDGMNDLQQNVANTFAFERGTYEIKIASGRYSFAKSSTEGEPLVLLWIYGENGSTFINHKTGVESGATWTTLNGYNDRLRLEVKDKAVLCGLFFDVNQTENSGSVDLTITGDQPSFSAQCLTIDSKQNCYVLNENNLSSLKQWGHNFIELEPGNYRLKIREGNASYWSDDQKFDLEPWTLIQIKAGKFVPKLTGIEGDETWCSLNGFQDEFILEVKAKTTVSGFFFDTYKEDNQGQIVLGIEPISVTELAQEYEKQQNSNSSRQQGSTTTSTSKSVENESQVAVGVVGSSSSSSSSTSYNGSSSFNFRFDEAQMEQMWQQMAAQIESSVTVTDEQDEKKEAYYWDNLEKWILKGYQTQAKDLAMKVARIEFMTKSITQQMEASFNHNFQAWSGYFDNRLQELIENRMTAMVDEQINLRLSDRSTEIKNQVVQQLQEDIDRRIDSAVNLKVSDRSTEIKNQVVQQLQEDIDRRIDAVVNIKIDNQATEINHQVVGQLQEEMERQITTIVDHKIENQATEINHQVVQLLQEDIDKRIDSVVDIKITDRSPNLKNLIIQQLQADIDKRIDSVVNLKLSDQTPEITNLVNQQLQADIDKRIDAAVGLKIENQSQNIKKGVINQIQVDLDRRINSIVENKTDNSFQVVVNNVINDVDDRINVKLENTMLNFRDDVTSIVHNELNQNFTDSLKATLFSDMRKQQFFLDVQSIREEVNNFYSRLGQFETQLYLRIEQGDTQLYNWTLEQLTALQGCLTDRQALVEMFESFSTKLKTTLDGAACVQPSRFTTWVRTENQPQIEPMQPAQLPES</sequence>
<reference evidence="2 3" key="1">
    <citation type="submission" date="2019-01" db="EMBL/GenBank/DDBJ databases">
        <authorList>
            <person name="Brito A."/>
        </authorList>
    </citation>
    <scope>NUCLEOTIDE SEQUENCE [LARGE SCALE GENOMIC DNA]</scope>
    <source>
        <strain evidence="2">1</strain>
    </source>
</reference>
<accession>A0A563VY93</accession>
<evidence type="ECO:0000313" key="2">
    <source>
        <dbReference type="EMBL" id="VEP16424.1"/>
    </source>
</evidence>
<name>A0A563VY93_9CYAN</name>
<dbReference type="RefSeq" id="WP_222426986.1">
    <property type="nucleotide sequence ID" value="NZ_LR213805.1"/>
</dbReference>
<evidence type="ECO:0000256" key="1">
    <source>
        <dbReference type="SAM" id="MobiDB-lite"/>
    </source>
</evidence>
<dbReference type="Proteomes" id="UP000320055">
    <property type="component" value="Unassembled WGS sequence"/>
</dbReference>
<feature type="region of interest" description="Disordered" evidence="1">
    <location>
        <begin position="526"/>
        <end position="553"/>
    </location>
</feature>
<feature type="compositionally biased region" description="Low complexity" evidence="1">
    <location>
        <begin position="530"/>
        <end position="553"/>
    </location>
</feature>
<organism evidence="2 3">
    <name type="scientific">Hyella patelloides LEGE 07179</name>
    <dbReference type="NCBI Taxonomy" id="945734"/>
    <lineage>
        <taxon>Bacteria</taxon>
        <taxon>Bacillati</taxon>
        <taxon>Cyanobacteriota</taxon>
        <taxon>Cyanophyceae</taxon>
        <taxon>Pleurocapsales</taxon>
        <taxon>Hyellaceae</taxon>
        <taxon>Hyella</taxon>
    </lineage>
</organism>
<keyword evidence="3" id="KW-1185">Reference proteome</keyword>